<proteinExistence type="predicted"/>
<dbReference type="OrthoDB" id="7283678at2"/>
<dbReference type="AlphaFoldDB" id="A0A1N7LRR1"/>
<gene>
    <name evidence="1" type="ORF">SAMN05421759_103102</name>
</gene>
<accession>A0A1N7LRR1</accession>
<keyword evidence="2" id="KW-1185">Reference proteome</keyword>
<dbReference type="STRING" id="633194.SAMN05421759_103102"/>
<dbReference type="Proteomes" id="UP000186684">
    <property type="component" value="Unassembled WGS sequence"/>
</dbReference>
<sequence>MRMLMRMRLWAQKPKSEKQVKFLLAIIAACLTLYAVERWIGWPDALSTNRTAPPTRVAD</sequence>
<name>A0A1N7LRR1_9RHOB</name>
<reference evidence="2" key="1">
    <citation type="submission" date="2017-01" db="EMBL/GenBank/DDBJ databases">
        <authorList>
            <person name="Varghese N."/>
            <person name="Submissions S."/>
        </authorList>
    </citation>
    <scope>NUCLEOTIDE SEQUENCE [LARGE SCALE GENOMIC DNA]</scope>
    <source>
        <strain evidence="2">DSM 29430</strain>
    </source>
</reference>
<dbReference type="RefSeq" id="WP_076446609.1">
    <property type="nucleotide sequence ID" value="NZ_FTOQ01000003.1"/>
</dbReference>
<organism evidence="1 2">
    <name type="scientific">Roseivivax lentus</name>
    <dbReference type="NCBI Taxonomy" id="633194"/>
    <lineage>
        <taxon>Bacteria</taxon>
        <taxon>Pseudomonadati</taxon>
        <taxon>Pseudomonadota</taxon>
        <taxon>Alphaproteobacteria</taxon>
        <taxon>Rhodobacterales</taxon>
        <taxon>Roseobacteraceae</taxon>
        <taxon>Roseivivax</taxon>
    </lineage>
</organism>
<dbReference type="EMBL" id="FTOQ01000003">
    <property type="protein sequence ID" value="SIS76553.1"/>
    <property type="molecule type" value="Genomic_DNA"/>
</dbReference>
<protein>
    <submittedName>
        <fullName evidence="1">Uncharacterized protein</fullName>
    </submittedName>
</protein>
<evidence type="ECO:0000313" key="2">
    <source>
        <dbReference type="Proteomes" id="UP000186684"/>
    </source>
</evidence>
<evidence type="ECO:0000313" key="1">
    <source>
        <dbReference type="EMBL" id="SIS76553.1"/>
    </source>
</evidence>